<dbReference type="GO" id="GO:0003676">
    <property type="term" value="F:nucleic acid binding"/>
    <property type="evidence" value="ECO:0007669"/>
    <property type="project" value="InterPro"/>
</dbReference>
<dbReference type="Proteomes" id="UP000000268">
    <property type="component" value="Plasmid pREB5"/>
</dbReference>
<keyword evidence="3" id="KW-0614">Plasmid</keyword>
<dbReference type="PANTHER" id="PTHR30547:SF0">
    <property type="entry name" value="BLR8175 PROTEIN"/>
    <property type="match status" value="1"/>
</dbReference>
<evidence type="ECO:0000313" key="4">
    <source>
        <dbReference type="Proteomes" id="UP000000268"/>
    </source>
</evidence>
<dbReference type="InterPro" id="IPR011856">
    <property type="entry name" value="tRNA_endonuc-like_dom_sf"/>
</dbReference>
<evidence type="ECO:0008006" key="5">
    <source>
        <dbReference type="Google" id="ProtNLM"/>
    </source>
</evidence>
<proteinExistence type="predicted"/>
<dbReference type="RefSeq" id="WP_012167869.1">
    <property type="nucleotide sequence ID" value="NC_009930.1"/>
</dbReference>
<name>A8ZPQ3_ACAM1</name>
<dbReference type="PANTHER" id="PTHR30547">
    <property type="entry name" value="UNCHARACTERIZED PROTEIN YHCG-RELATED"/>
    <property type="match status" value="1"/>
</dbReference>
<dbReference type="InterPro" id="IPR053148">
    <property type="entry name" value="PD-DEXK-like_domain"/>
</dbReference>
<dbReference type="EMBL" id="CP000842">
    <property type="protein sequence ID" value="ABW32989.1"/>
    <property type="molecule type" value="Genomic_DNA"/>
</dbReference>
<dbReference type="AlphaFoldDB" id="A8ZPQ3"/>
<reference evidence="3 4" key="1">
    <citation type="journal article" date="2008" name="Proc. Natl. Acad. Sci. U.S.A.">
        <title>Niche adaptation and genome expansion in the chlorophyll d-producing cyanobacterium Acaryochloris marina.</title>
        <authorList>
            <person name="Swingley W.D."/>
            <person name="Chen M."/>
            <person name="Cheung P.C."/>
            <person name="Conrad A.L."/>
            <person name="Dejesa L.C."/>
            <person name="Hao J."/>
            <person name="Honchak B.M."/>
            <person name="Karbach L.E."/>
            <person name="Kurdoglu A."/>
            <person name="Lahiri S."/>
            <person name="Mastrian S.D."/>
            <person name="Miyashita H."/>
            <person name="Page L."/>
            <person name="Ramakrishna P."/>
            <person name="Satoh S."/>
            <person name="Sattley W.M."/>
            <person name="Shimada Y."/>
            <person name="Taylor H.L."/>
            <person name="Tomo T."/>
            <person name="Tsuchiya T."/>
            <person name="Wang Z.T."/>
            <person name="Raymond J."/>
            <person name="Mimuro M."/>
            <person name="Blankenship R.E."/>
            <person name="Touchman J.W."/>
        </authorList>
    </citation>
    <scope>NUCLEOTIDE SEQUENCE [LARGE SCALE GENOMIC DNA]</scope>
    <source>
        <strain evidence="4">MBIC 11017</strain>
        <plasmid evidence="4">Plasmid pREB5</plasmid>
    </source>
</reference>
<accession>A8ZPQ3</accession>
<evidence type="ECO:0000259" key="1">
    <source>
        <dbReference type="Pfam" id="PF06250"/>
    </source>
</evidence>
<geneLocation type="plasmid" evidence="3 4">
    <name>pREB5</name>
</geneLocation>
<dbReference type="HOGENOM" id="CLU_046640_0_1_3"/>
<dbReference type="OrthoDB" id="9801263at2"/>
<dbReference type="KEGG" id="amr:AM1_E0220"/>
<organism evidence="3 4">
    <name type="scientific">Acaryochloris marina (strain MBIC 11017)</name>
    <dbReference type="NCBI Taxonomy" id="329726"/>
    <lineage>
        <taxon>Bacteria</taxon>
        <taxon>Bacillati</taxon>
        <taxon>Cyanobacteriota</taxon>
        <taxon>Cyanophyceae</taxon>
        <taxon>Acaryochloridales</taxon>
        <taxon>Acaryochloridaceae</taxon>
        <taxon>Acaryochloris</taxon>
    </lineage>
</organism>
<gene>
    <name evidence="3" type="ordered locus">AM1_E0220</name>
</gene>
<dbReference type="InterPro" id="IPR009362">
    <property type="entry name" value="YhcG_C"/>
</dbReference>
<dbReference type="InterPro" id="IPR041527">
    <property type="entry name" value="YhcG_N"/>
</dbReference>
<sequence>MAGSLSSFEGYDIFLNDVKTRIRAAQVKAKLAVNQELVLLYWQIGREILTRQQQQGWGAKVIDQLSKDLRQEFPEMKGFSARNLKYMRAFAEAYDDQQIVQQAAAQIPWFHNCVLLDKVKDPQIRQWYSQKTIENGWSRSVLVHQIESDLHKRQGSAITNFDRALPQPQSDLAQALLKDPYHLEFLGIAEEVQERDLENALLHHMRDFLLELGVGFAFLGNQYPLTIGGEDFYLDLLFYHVRLHCYVVIELKMTGFKPEYSGKMNFYVAAVDDLLRSPGDQPTIGLILCKSKNQTIIEYSLRDMNQAIGVSTYHLGDQLPLPVQDKLPPIEVLQEQLEQIPNDKEPIN</sequence>
<dbReference type="Pfam" id="PF17761">
    <property type="entry name" value="DUF1016_N"/>
    <property type="match status" value="1"/>
</dbReference>
<evidence type="ECO:0000259" key="2">
    <source>
        <dbReference type="Pfam" id="PF17761"/>
    </source>
</evidence>
<dbReference type="Pfam" id="PF06250">
    <property type="entry name" value="YhcG_C"/>
    <property type="match status" value="1"/>
</dbReference>
<evidence type="ECO:0000313" key="3">
    <source>
        <dbReference type="EMBL" id="ABW32989.1"/>
    </source>
</evidence>
<feature type="domain" description="YhcG N-terminal" evidence="2">
    <location>
        <begin position="17"/>
        <end position="153"/>
    </location>
</feature>
<keyword evidence="4" id="KW-1185">Reference proteome</keyword>
<dbReference type="Gene3D" id="3.40.1350.10">
    <property type="match status" value="1"/>
</dbReference>
<protein>
    <recommendedName>
        <fullName evidence="5">DUF1016 domain-containing protein</fullName>
    </recommendedName>
</protein>
<feature type="domain" description="YhcG PDDEXK nuclease" evidence="1">
    <location>
        <begin position="175"/>
        <end position="328"/>
    </location>
</feature>